<comment type="caution">
    <text evidence="2">The sequence shown here is derived from an EMBL/GenBank/DDBJ whole genome shotgun (WGS) entry which is preliminary data.</text>
</comment>
<evidence type="ECO:0000313" key="2">
    <source>
        <dbReference type="EMBL" id="GIZ01776.1"/>
    </source>
</evidence>
<keyword evidence="1" id="KW-0812">Transmembrane</keyword>
<keyword evidence="1" id="KW-1133">Transmembrane helix</keyword>
<proteinExistence type="predicted"/>
<evidence type="ECO:0000256" key="1">
    <source>
        <dbReference type="SAM" id="Phobius"/>
    </source>
</evidence>
<evidence type="ECO:0000313" key="3">
    <source>
        <dbReference type="Proteomes" id="UP001054945"/>
    </source>
</evidence>
<feature type="transmembrane region" description="Helical" evidence="1">
    <location>
        <begin position="58"/>
        <end position="76"/>
    </location>
</feature>
<sequence length="170" mass="18289">MTGLNVNLKNSSPSYKSRELFSLPFWCFLNSIKAPRVLGTFTISVPSAQLLTSFQKSFTMAILKIALAVLLVIQYASAMGLGGGLGGGFGGGYGMGVSPEAFRHGLPEQWRRSFVLQGVSKVTAAGVSEEATVTGMPRDCTGWWSTLPDRGIPGSCQDQRTWYGWQGEPC</sequence>
<dbReference type="EMBL" id="BPLR01001348">
    <property type="protein sequence ID" value="GIZ01776.1"/>
    <property type="molecule type" value="Genomic_DNA"/>
</dbReference>
<accession>A0AAV4Y737</accession>
<gene>
    <name evidence="2" type="ORF">CEXT_232051</name>
</gene>
<dbReference type="Proteomes" id="UP001054945">
    <property type="component" value="Unassembled WGS sequence"/>
</dbReference>
<name>A0AAV4Y737_CAEEX</name>
<organism evidence="2 3">
    <name type="scientific">Caerostris extrusa</name>
    <name type="common">Bark spider</name>
    <name type="synonym">Caerostris bankana</name>
    <dbReference type="NCBI Taxonomy" id="172846"/>
    <lineage>
        <taxon>Eukaryota</taxon>
        <taxon>Metazoa</taxon>
        <taxon>Ecdysozoa</taxon>
        <taxon>Arthropoda</taxon>
        <taxon>Chelicerata</taxon>
        <taxon>Arachnida</taxon>
        <taxon>Araneae</taxon>
        <taxon>Araneomorphae</taxon>
        <taxon>Entelegynae</taxon>
        <taxon>Araneoidea</taxon>
        <taxon>Araneidae</taxon>
        <taxon>Caerostris</taxon>
    </lineage>
</organism>
<keyword evidence="1" id="KW-0472">Membrane</keyword>
<keyword evidence="3" id="KW-1185">Reference proteome</keyword>
<protein>
    <submittedName>
        <fullName evidence="2">Uncharacterized protein</fullName>
    </submittedName>
</protein>
<reference evidence="2 3" key="1">
    <citation type="submission" date="2021-06" db="EMBL/GenBank/DDBJ databases">
        <title>Caerostris extrusa draft genome.</title>
        <authorList>
            <person name="Kono N."/>
            <person name="Arakawa K."/>
        </authorList>
    </citation>
    <scope>NUCLEOTIDE SEQUENCE [LARGE SCALE GENOMIC DNA]</scope>
</reference>
<dbReference type="AlphaFoldDB" id="A0AAV4Y737"/>